<organism evidence="2 3">
    <name type="scientific">Austropuccinia psidii MF-1</name>
    <dbReference type="NCBI Taxonomy" id="1389203"/>
    <lineage>
        <taxon>Eukaryota</taxon>
        <taxon>Fungi</taxon>
        <taxon>Dikarya</taxon>
        <taxon>Basidiomycota</taxon>
        <taxon>Pucciniomycotina</taxon>
        <taxon>Pucciniomycetes</taxon>
        <taxon>Pucciniales</taxon>
        <taxon>Sphaerophragmiaceae</taxon>
        <taxon>Austropuccinia</taxon>
    </lineage>
</organism>
<proteinExistence type="predicted"/>
<evidence type="ECO:0000313" key="3">
    <source>
        <dbReference type="Proteomes" id="UP000765509"/>
    </source>
</evidence>
<feature type="region of interest" description="Disordered" evidence="1">
    <location>
        <begin position="1"/>
        <end position="40"/>
    </location>
</feature>
<accession>A0A9Q3BHI7</accession>
<feature type="compositionally biased region" description="Basic residues" evidence="1">
    <location>
        <begin position="21"/>
        <end position="31"/>
    </location>
</feature>
<comment type="caution">
    <text evidence="2">The sequence shown here is derived from an EMBL/GenBank/DDBJ whole genome shotgun (WGS) entry which is preliminary data.</text>
</comment>
<gene>
    <name evidence="2" type="ORF">O181_005124</name>
</gene>
<keyword evidence="3" id="KW-1185">Reference proteome</keyword>
<dbReference type="AlphaFoldDB" id="A0A9Q3BHI7"/>
<reference evidence="2" key="1">
    <citation type="submission" date="2021-03" db="EMBL/GenBank/DDBJ databases">
        <title>Draft genome sequence of rust myrtle Austropuccinia psidii MF-1, a brazilian biotype.</title>
        <authorList>
            <person name="Quecine M.C."/>
            <person name="Pachon D.M.R."/>
            <person name="Bonatelli M.L."/>
            <person name="Correr F.H."/>
            <person name="Franceschini L.M."/>
            <person name="Leite T.F."/>
            <person name="Margarido G.R.A."/>
            <person name="Almeida C.A."/>
            <person name="Ferrarezi J.A."/>
            <person name="Labate C.A."/>
        </authorList>
    </citation>
    <scope>NUCLEOTIDE SEQUENCE</scope>
    <source>
        <strain evidence="2">MF-1</strain>
    </source>
</reference>
<name>A0A9Q3BHI7_9BASI</name>
<dbReference type="EMBL" id="AVOT02001031">
    <property type="protein sequence ID" value="MBW0465409.1"/>
    <property type="molecule type" value="Genomic_DNA"/>
</dbReference>
<evidence type="ECO:0000313" key="2">
    <source>
        <dbReference type="EMBL" id="MBW0465409.1"/>
    </source>
</evidence>
<protein>
    <submittedName>
        <fullName evidence="2">Uncharacterized protein</fullName>
    </submittedName>
</protein>
<sequence>MHRINGRNYSVQPYGSGQGRGKTKVRPSSRKAHLEDGTVAPNCPRSVPIHFWINSELKLIEDNVLRVEPLPSGSNRNISLTVQKLVHRSQGGRVGNMPKPLAGGYEILLTHQEISGSGEDHRGL</sequence>
<dbReference type="Proteomes" id="UP000765509">
    <property type="component" value="Unassembled WGS sequence"/>
</dbReference>
<evidence type="ECO:0000256" key="1">
    <source>
        <dbReference type="SAM" id="MobiDB-lite"/>
    </source>
</evidence>